<evidence type="ECO:0000313" key="1">
    <source>
        <dbReference type="EMBL" id="TWU26145.1"/>
    </source>
</evidence>
<dbReference type="InterPro" id="IPR025358">
    <property type="entry name" value="DUF4262"/>
</dbReference>
<dbReference type="AlphaFoldDB" id="A0A5C6CQC2"/>
<protein>
    <recommendedName>
        <fullName evidence="3">DUF4262 domain-containing protein</fullName>
    </recommendedName>
</protein>
<proteinExistence type="predicted"/>
<dbReference type="EMBL" id="SJPV01000039">
    <property type="protein sequence ID" value="TWU26145.1"/>
    <property type="molecule type" value="Genomic_DNA"/>
</dbReference>
<name>A0A5C6CQC2_9BACT</name>
<dbReference type="Proteomes" id="UP000319143">
    <property type="component" value="Unassembled WGS sequence"/>
</dbReference>
<gene>
    <name evidence="1" type="ORF">Poly41_70700</name>
</gene>
<accession>A0A5C6CQC2</accession>
<sequence>MKKFTPESYSAEVIRNIRLHGFHLTYVPAEEEPSFCYSTGLFETAGIPELFISSLPPALSGELAHSYARRFKASSPPVGQRIEKEKTDPFDYYLINVELADLREYVLASIKYYEDRPFSYLQLVFPDIDMLFPHEQGYDYDQVILGDYSGIGYLKR</sequence>
<evidence type="ECO:0000313" key="2">
    <source>
        <dbReference type="Proteomes" id="UP000319143"/>
    </source>
</evidence>
<evidence type="ECO:0008006" key="3">
    <source>
        <dbReference type="Google" id="ProtNLM"/>
    </source>
</evidence>
<dbReference type="RefSeq" id="WP_146531692.1">
    <property type="nucleotide sequence ID" value="NZ_SJPV01000039.1"/>
</dbReference>
<dbReference type="Pfam" id="PF14081">
    <property type="entry name" value="DUF4262"/>
    <property type="match status" value="1"/>
</dbReference>
<comment type="caution">
    <text evidence="1">The sequence shown here is derived from an EMBL/GenBank/DDBJ whole genome shotgun (WGS) entry which is preliminary data.</text>
</comment>
<keyword evidence="2" id="KW-1185">Reference proteome</keyword>
<dbReference type="OrthoDB" id="9793188at2"/>
<reference evidence="1 2" key="1">
    <citation type="submission" date="2019-02" db="EMBL/GenBank/DDBJ databases">
        <title>Deep-cultivation of Planctomycetes and their phenomic and genomic characterization uncovers novel biology.</title>
        <authorList>
            <person name="Wiegand S."/>
            <person name="Jogler M."/>
            <person name="Boedeker C."/>
            <person name="Pinto D."/>
            <person name="Vollmers J."/>
            <person name="Rivas-Marin E."/>
            <person name="Kohn T."/>
            <person name="Peeters S.H."/>
            <person name="Heuer A."/>
            <person name="Rast P."/>
            <person name="Oberbeckmann S."/>
            <person name="Bunk B."/>
            <person name="Jeske O."/>
            <person name="Meyerdierks A."/>
            <person name="Storesund J.E."/>
            <person name="Kallscheuer N."/>
            <person name="Luecker S."/>
            <person name="Lage O.M."/>
            <person name="Pohl T."/>
            <person name="Merkel B.J."/>
            <person name="Hornburger P."/>
            <person name="Mueller R.-W."/>
            <person name="Bruemmer F."/>
            <person name="Labrenz M."/>
            <person name="Spormann A.M."/>
            <person name="Op Den Camp H."/>
            <person name="Overmann J."/>
            <person name="Amann R."/>
            <person name="Jetten M.S.M."/>
            <person name="Mascher T."/>
            <person name="Medema M.H."/>
            <person name="Devos D.P."/>
            <person name="Kaster A.-K."/>
            <person name="Ovreas L."/>
            <person name="Rohde M."/>
            <person name="Galperin M.Y."/>
            <person name="Jogler C."/>
        </authorList>
    </citation>
    <scope>NUCLEOTIDE SEQUENCE [LARGE SCALE GENOMIC DNA]</scope>
    <source>
        <strain evidence="1 2">Poly41</strain>
    </source>
</reference>
<organism evidence="1 2">
    <name type="scientific">Novipirellula artificiosorum</name>
    <dbReference type="NCBI Taxonomy" id="2528016"/>
    <lineage>
        <taxon>Bacteria</taxon>
        <taxon>Pseudomonadati</taxon>
        <taxon>Planctomycetota</taxon>
        <taxon>Planctomycetia</taxon>
        <taxon>Pirellulales</taxon>
        <taxon>Pirellulaceae</taxon>
        <taxon>Novipirellula</taxon>
    </lineage>
</organism>